<proteinExistence type="predicted"/>
<organism evidence="1 2">
    <name type="scientific">Candidatus Magnetominusculus xianensis</name>
    <dbReference type="NCBI Taxonomy" id="1748249"/>
    <lineage>
        <taxon>Bacteria</taxon>
        <taxon>Pseudomonadati</taxon>
        <taxon>Nitrospirota</taxon>
        <taxon>Nitrospiria</taxon>
        <taxon>Nitrospirales</taxon>
        <taxon>Nitrospiraceae</taxon>
        <taxon>Candidatus Magnetominusculus</taxon>
    </lineage>
</organism>
<gene>
    <name evidence="1" type="ORF">ASN18_2637</name>
</gene>
<protein>
    <submittedName>
        <fullName evidence="1">Uncharacterized protein</fullName>
    </submittedName>
</protein>
<comment type="caution">
    <text evidence="1">The sequence shown here is derived from an EMBL/GenBank/DDBJ whole genome shotgun (WGS) entry which is preliminary data.</text>
</comment>
<accession>A0ABR5SDI9</accession>
<dbReference type="EMBL" id="LNQR01000101">
    <property type="protein sequence ID" value="KWT81131.1"/>
    <property type="molecule type" value="Genomic_DNA"/>
</dbReference>
<keyword evidence="2" id="KW-1185">Reference proteome</keyword>
<dbReference type="RefSeq" id="WP_085053259.1">
    <property type="nucleotide sequence ID" value="NZ_LNQR01000101.1"/>
</dbReference>
<dbReference type="Proteomes" id="UP000060487">
    <property type="component" value="Unassembled WGS sequence"/>
</dbReference>
<evidence type="ECO:0000313" key="2">
    <source>
        <dbReference type="Proteomes" id="UP000060487"/>
    </source>
</evidence>
<sequence length="735" mass="80312">MRIEVADITANMKQKVYWAQIKQIDASNDTADVEWLDDKRAKTGKTQMAVPIFYHCGVEVQKRSNGALEGAASAFTVNDEVVVVFTDDNYTIKEPRIIGFIDGKKACGLNLILLVIDDDEFLTPEDDIDKIKYYTYEYGIRKPTASVLLLTKKPTVTANISRDGDGLVLVMQGSENKNANAASLPNKFTYFEFWDIKDDGSDCRWGATVLLFYEWSCLMGSNRAWNPIDGLTFCISARTNFKIITDNQTTAKTITAKAGEAVTLNENIKALTVKKWDGSTGYAIDSDYTVDFPQGILTVKSGGAIPEGESVTIGYSYLTMTCYYKIHQILLQPPGLFYDDTLQPTHRTPSRYEMLYKTNPGGQFIGSALIALEYETGNPFSDGYEWKIYNPVVAISDTEALVISKKREQVESPFAARLYDYTADFTGVLTEWGVCFEPGQCFIGGQNHYGKGRVITSVFRATGTVSLTKQHIKYTEELTIGDEVVLSLVKEIKSESNFNNGDGISIQVTGGLVSEDIQYACALQDDGHMCFMWDTTCPESFSGGVTSGCEAISRAFPVTDGTCGAWGHPSQIGGPIVVPGGAVKSSIVGAGGIHVMGMANSEGKKNRIVIYQYTDYAIYHNIDGTTSSTTATKYVIDMKTTAVTSQEIVAVRTVHDDTASGNSISRVSCQINAGILTYTYCKYNAAGAFISRKIGIINISNTAYPIGAAYATEAATDMEISTSNWSKMIAIGITK</sequence>
<evidence type="ECO:0000313" key="1">
    <source>
        <dbReference type="EMBL" id="KWT81131.1"/>
    </source>
</evidence>
<name>A0ABR5SDI9_9BACT</name>
<reference evidence="1 2" key="1">
    <citation type="submission" date="2015-11" db="EMBL/GenBank/DDBJ databases">
        <authorList>
            <person name="Lin W."/>
        </authorList>
    </citation>
    <scope>NUCLEOTIDE SEQUENCE [LARGE SCALE GENOMIC DNA]</scope>
    <source>
        <strain evidence="1 2">HCH-1</strain>
    </source>
</reference>